<dbReference type="AlphaFoldDB" id="A0A6C8G5C5"/>
<comment type="caution">
    <text evidence="1">The sequence shown here is derived from an EMBL/GenBank/DDBJ whole genome shotgun (WGS) entry which is preliminary data.</text>
</comment>
<protein>
    <submittedName>
        <fullName evidence="1">Uncharacterized protein</fullName>
    </submittedName>
</protein>
<name>A0A6C8G5C5_SALIN</name>
<sequence length="57" mass="6353">MRLPWRQEIVLKLLVIKKLLQWIVGLKTVPTGISKGDETGAVRTVEVTVDPNTGKIL</sequence>
<evidence type="ECO:0000313" key="1">
    <source>
        <dbReference type="EMBL" id="EHB40816.1"/>
    </source>
</evidence>
<gene>
    <name evidence="1" type="ORF">SEENIN0B_00651</name>
</gene>
<proteinExistence type="predicted"/>
<organism evidence="1 2">
    <name type="scientific">Salmonella enterica subsp. enterica serovar Infantis str. SARB27</name>
    <dbReference type="NCBI Taxonomy" id="596155"/>
    <lineage>
        <taxon>Bacteria</taxon>
        <taxon>Pseudomonadati</taxon>
        <taxon>Pseudomonadota</taxon>
        <taxon>Gammaproteobacteria</taxon>
        <taxon>Enterobacterales</taxon>
        <taxon>Enterobacteriaceae</taxon>
        <taxon>Salmonella</taxon>
    </lineage>
</organism>
<dbReference type="EMBL" id="AFYI01000002">
    <property type="protein sequence ID" value="EHB40816.1"/>
    <property type="molecule type" value="Genomic_DNA"/>
</dbReference>
<evidence type="ECO:0000313" key="2">
    <source>
        <dbReference type="Proteomes" id="UP000004564"/>
    </source>
</evidence>
<reference evidence="1 2" key="1">
    <citation type="submission" date="2011-09" db="EMBL/GenBank/DDBJ databases">
        <authorList>
            <person name="McClelland M."/>
            <person name="Clifton S."/>
            <person name="Porwollik S."/>
            <person name="Cheng P."/>
            <person name="Wollam A."/>
            <person name="Wang C."/>
            <person name="Pepin K."/>
            <person name="Bhonagiri V."/>
            <person name="Fulton R."/>
            <person name="Fulton L.F."/>
            <person name="Delehaunty K."/>
            <person name="Fronick C."/>
            <person name="O'Laughlin M."/>
            <person name="Godfrey J."/>
            <person name="Waligorski J."/>
            <person name="Appelbaum E."/>
            <person name="Farmer C."/>
            <person name="Strong C."/>
            <person name="Tomlinson C."/>
            <person name="Hou S."/>
            <person name="Minx P."/>
            <person name="Warren W."/>
            <person name="Wilson R.K."/>
        </authorList>
    </citation>
    <scope>NUCLEOTIDE SEQUENCE [LARGE SCALE GENOMIC DNA]</scope>
    <source>
        <strain evidence="2">SARB 27</strain>
    </source>
</reference>
<dbReference type="Proteomes" id="UP000004564">
    <property type="component" value="Chromosome"/>
</dbReference>
<accession>A0A6C8G5C5</accession>